<evidence type="ECO:0000313" key="3">
    <source>
        <dbReference type="Proteomes" id="UP000240989"/>
    </source>
</evidence>
<feature type="chain" id="PRO_5045933413" evidence="1">
    <location>
        <begin position="25"/>
        <end position="61"/>
    </location>
</feature>
<gene>
    <name evidence="2" type="ORF">C0W27_03035</name>
</gene>
<proteinExistence type="predicted"/>
<evidence type="ECO:0000313" key="2">
    <source>
        <dbReference type="EMBL" id="PSX12184.1"/>
    </source>
</evidence>
<keyword evidence="3" id="KW-1185">Reference proteome</keyword>
<keyword evidence="1" id="KW-0732">Signal</keyword>
<accession>A0ABX5H927</accession>
<comment type="caution">
    <text evidence="2">The sequence shown here is derived from an EMBL/GenBank/DDBJ whole genome shotgun (WGS) entry which is preliminary data.</text>
</comment>
<dbReference type="EMBL" id="PYOU01000002">
    <property type="protein sequence ID" value="PSX12184.1"/>
    <property type="molecule type" value="Genomic_DNA"/>
</dbReference>
<protein>
    <submittedName>
        <fullName evidence="2">Uncharacterized protein</fullName>
    </submittedName>
</protein>
<name>A0ABX5H927_PHOAN</name>
<feature type="signal peptide" evidence="1">
    <location>
        <begin position="1"/>
        <end position="24"/>
    </location>
</feature>
<dbReference type="Proteomes" id="UP000240989">
    <property type="component" value="Unassembled WGS sequence"/>
</dbReference>
<sequence>MKLSNELLVITSCLSLLAATSAYSQDIQMRYSSLYGKLKEGHDEVKIRLFILKMIHRKNIG</sequence>
<reference evidence="2 3" key="1">
    <citation type="submission" date="2018-01" db="EMBL/GenBank/DDBJ databases">
        <title>Whole genome sequencing of Histamine producing bacteria.</title>
        <authorList>
            <person name="Butler K."/>
        </authorList>
    </citation>
    <scope>NUCLEOTIDE SEQUENCE [LARGE SCALE GENOMIC DNA]</scope>
    <source>
        <strain evidence="2 3">A6-1</strain>
    </source>
</reference>
<evidence type="ECO:0000256" key="1">
    <source>
        <dbReference type="SAM" id="SignalP"/>
    </source>
</evidence>
<organism evidence="2 3">
    <name type="scientific">Photobacterium angustum</name>
    <dbReference type="NCBI Taxonomy" id="661"/>
    <lineage>
        <taxon>Bacteria</taxon>
        <taxon>Pseudomonadati</taxon>
        <taxon>Pseudomonadota</taxon>
        <taxon>Gammaproteobacteria</taxon>
        <taxon>Vibrionales</taxon>
        <taxon>Vibrionaceae</taxon>
        <taxon>Photobacterium</taxon>
    </lineage>
</organism>